<keyword evidence="9" id="KW-1185">Reference proteome</keyword>
<dbReference type="PANTHER" id="PTHR33452">
    <property type="entry name" value="OXIDOREDUCTASE CATD-RELATED"/>
    <property type="match status" value="1"/>
</dbReference>
<reference evidence="8 9" key="1">
    <citation type="submission" date="2020-10" db="EMBL/GenBank/DDBJ databases">
        <title>Sequencing the genomes of 1000 actinobacteria strains.</title>
        <authorList>
            <person name="Klenk H.-P."/>
        </authorList>
    </citation>
    <scope>NUCLEOTIDE SEQUENCE [LARGE SCALE GENOMIC DNA]</scope>
    <source>
        <strain evidence="8 9">DSM 7307</strain>
    </source>
</reference>
<evidence type="ECO:0000313" key="8">
    <source>
        <dbReference type="EMBL" id="MBE1505226.1"/>
    </source>
</evidence>
<gene>
    <name evidence="8" type="ORF">H4W29_002407</name>
</gene>
<evidence type="ECO:0000256" key="7">
    <source>
        <dbReference type="SAM" id="Phobius"/>
    </source>
</evidence>
<dbReference type="Pfam" id="PF07681">
    <property type="entry name" value="DoxX"/>
    <property type="match status" value="1"/>
</dbReference>
<organism evidence="8 9">
    <name type="scientific">Rhizobium viscosum</name>
    <name type="common">Arthrobacter viscosus</name>
    <dbReference type="NCBI Taxonomy" id="1673"/>
    <lineage>
        <taxon>Bacteria</taxon>
        <taxon>Pseudomonadati</taxon>
        <taxon>Pseudomonadota</taxon>
        <taxon>Alphaproteobacteria</taxon>
        <taxon>Hyphomicrobiales</taxon>
        <taxon>Rhizobiaceae</taxon>
        <taxon>Rhizobium/Agrobacterium group</taxon>
        <taxon>Rhizobium</taxon>
    </lineage>
</organism>
<dbReference type="Proteomes" id="UP000620262">
    <property type="component" value="Unassembled WGS sequence"/>
</dbReference>
<feature type="transmembrane region" description="Helical" evidence="7">
    <location>
        <begin position="100"/>
        <end position="120"/>
    </location>
</feature>
<keyword evidence="3" id="KW-1003">Cell membrane</keyword>
<evidence type="ECO:0000313" key="9">
    <source>
        <dbReference type="Proteomes" id="UP000620262"/>
    </source>
</evidence>
<keyword evidence="5 7" id="KW-1133">Transmembrane helix</keyword>
<dbReference type="PANTHER" id="PTHR33452:SF4">
    <property type="entry name" value="BLL4328 PROTEIN"/>
    <property type="match status" value="1"/>
</dbReference>
<dbReference type="RefSeq" id="WP_192729115.1">
    <property type="nucleotide sequence ID" value="NZ_BAAAVL010000006.1"/>
</dbReference>
<dbReference type="EMBL" id="JADBEC010000001">
    <property type="protein sequence ID" value="MBE1505226.1"/>
    <property type="molecule type" value="Genomic_DNA"/>
</dbReference>
<feature type="transmembrane region" description="Helical" evidence="7">
    <location>
        <begin position="12"/>
        <end position="34"/>
    </location>
</feature>
<feature type="transmembrane region" description="Helical" evidence="7">
    <location>
        <begin position="70"/>
        <end position="88"/>
    </location>
</feature>
<comment type="subcellular location">
    <subcellularLocation>
        <location evidence="1">Cell membrane</location>
        <topology evidence="1">Multi-pass membrane protein</topology>
    </subcellularLocation>
</comment>
<comment type="similarity">
    <text evidence="2">Belongs to the DoxX family.</text>
</comment>
<feature type="transmembrane region" description="Helical" evidence="7">
    <location>
        <begin position="46"/>
        <end position="63"/>
    </location>
</feature>
<evidence type="ECO:0000256" key="1">
    <source>
        <dbReference type="ARBA" id="ARBA00004651"/>
    </source>
</evidence>
<comment type="caution">
    <text evidence="8">The sequence shown here is derived from an EMBL/GenBank/DDBJ whole genome shotgun (WGS) entry which is preliminary data.</text>
</comment>
<sequence>MLSSIHLLQPHLLSLLRIVSSLVLFSYGTQKILLFPAAASVPPVGSLSWVAGLIELTLGFLVLIGFQTRIAAFVLSGLMAFAYFIGHASKSFFPAQNGGVAAILFCFVFLYLVAAGAGPFSVDNLLKRGRGEVTA</sequence>
<keyword evidence="4 7" id="KW-0812">Transmembrane</keyword>
<accession>A0ABR9IPV8</accession>
<evidence type="ECO:0000256" key="6">
    <source>
        <dbReference type="ARBA" id="ARBA00023136"/>
    </source>
</evidence>
<evidence type="ECO:0000256" key="2">
    <source>
        <dbReference type="ARBA" id="ARBA00006679"/>
    </source>
</evidence>
<keyword evidence="6 7" id="KW-0472">Membrane</keyword>
<proteinExistence type="inferred from homology"/>
<evidence type="ECO:0000256" key="5">
    <source>
        <dbReference type="ARBA" id="ARBA00022989"/>
    </source>
</evidence>
<protein>
    <submittedName>
        <fullName evidence="8">Oxidoreductase</fullName>
    </submittedName>
</protein>
<evidence type="ECO:0000256" key="4">
    <source>
        <dbReference type="ARBA" id="ARBA00022692"/>
    </source>
</evidence>
<dbReference type="InterPro" id="IPR051907">
    <property type="entry name" value="DoxX-like_oxidoreductase"/>
</dbReference>
<evidence type="ECO:0000256" key="3">
    <source>
        <dbReference type="ARBA" id="ARBA00022475"/>
    </source>
</evidence>
<dbReference type="InterPro" id="IPR032808">
    <property type="entry name" value="DoxX"/>
</dbReference>
<name>A0ABR9IPV8_RHIVS</name>